<dbReference type="AlphaFoldDB" id="A0A660KYP7"/>
<comment type="caution">
    <text evidence="1">The sequence shown here is derived from an EMBL/GenBank/DDBJ whole genome shotgun (WGS) entry which is preliminary data.</text>
</comment>
<organism evidence="1 2">
    <name type="scientific">Solirubrobacter pauli</name>
    <dbReference type="NCBI Taxonomy" id="166793"/>
    <lineage>
        <taxon>Bacteria</taxon>
        <taxon>Bacillati</taxon>
        <taxon>Actinomycetota</taxon>
        <taxon>Thermoleophilia</taxon>
        <taxon>Solirubrobacterales</taxon>
        <taxon>Solirubrobacteraceae</taxon>
        <taxon>Solirubrobacter</taxon>
    </lineage>
</organism>
<reference evidence="1 2" key="1">
    <citation type="submission" date="2018-10" db="EMBL/GenBank/DDBJ databases">
        <title>Genomic Encyclopedia of Archaeal and Bacterial Type Strains, Phase II (KMG-II): from individual species to whole genera.</title>
        <authorList>
            <person name="Goeker M."/>
        </authorList>
    </citation>
    <scope>NUCLEOTIDE SEQUENCE [LARGE SCALE GENOMIC DNA]</scope>
    <source>
        <strain evidence="1 2">DSM 14954</strain>
    </source>
</reference>
<sequence length="139" mass="15823">MHVERGHIQEWVQTHEATVLDAGYAARFDESLGTLPWRVAAPDWSAIGSVRIHLDSADLWDRVQRTPVGAFESAFFIWAADQPGIVAPLRYIVRDLDVLNWRAAGWRFFCGARREPLGWQIEPDHFGAYAGKDHVTLRL</sequence>
<accession>A0A660KYP7</accession>
<evidence type="ECO:0000313" key="2">
    <source>
        <dbReference type="Proteomes" id="UP000278962"/>
    </source>
</evidence>
<dbReference type="Proteomes" id="UP000278962">
    <property type="component" value="Unassembled WGS sequence"/>
</dbReference>
<dbReference type="OrthoDB" id="4178383at2"/>
<proteinExistence type="predicted"/>
<keyword evidence="2" id="KW-1185">Reference proteome</keyword>
<gene>
    <name evidence="1" type="ORF">C8N24_4781</name>
</gene>
<dbReference type="EMBL" id="RBIL01000002">
    <property type="protein sequence ID" value="RKQ86766.1"/>
    <property type="molecule type" value="Genomic_DNA"/>
</dbReference>
<evidence type="ECO:0000313" key="1">
    <source>
        <dbReference type="EMBL" id="RKQ86766.1"/>
    </source>
</evidence>
<dbReference type="RefSeq" id="WP_147447952.1">
    <property type="nucleotide sequence ID" value="NZ_RBIL01000002.1"/>
</dbReference>
<name>A0A660KYP7_9ACTN</name>
<protein>
    <submittedName>
        <fullName evidence="1">Uncharacterized protein</fullName>
    </submittedName>
</protein>